<reference evidence="1" key="1">
    <citation type="submission" date="2014-09" db="EMBL/GenBank/DDBJ databases">
        <authorList>
            <person name="Magalhaes I.L.F."/>
            <person name="Oliveira U."/>
            <person name="Santos F.R."/>
            <person name="Vidigal T.H.D.A."/>
            <person name="Brescovit A.D."/>
            <person name="Santos A.J."/>
        </authorList>
    </citation>
    <scope>NUCLEOTIDE SEQUENCE</scope>
    <source>
        <tissue evidence="1">Shoot tissue taken approximately 20 cm above the soil surface</tissue>
    </source>
</reference>
<dbReference type="EMBL" id="GBRH01187935">
    <property type="protein sequence ID" value="JAE09961.1"/>
    <property type="molecule type" value="Transcribed_RNA"/>
</dbReference>
<accession>A0A0A9FIJ7</accession>
<sequence>MSRAALTTFPLVIIPTFRNGNFIMFPHKTKMIRVLR</sequence>
<protein>
    <submittedName>
        <fullName evidence="1">Uncharacterized protein</fullName>
    </submittedName>
</protein>
<reference evidence="1" key="2">
    <citation type="journal article" date="2015" name="Data Brief">
        <title>Shoot transcriptome of the giant reed, Arundo donax.</title>
        <authorList>
            <person name="Barrero R.A."/>
            <person name="Guerrero F.D."/>
            <person name="Moolhuijzen P."/>
            <person name="Goolsby J.A."/>
            <person name="Tidwell J."/>
            <person name="Bellgard S.E."/>
            <person name="Bellgard M.I."/>
        </authorList>
    </citation>
    <scope>NUCLEOTIDE SEQUENCE</scope>
    <source>
        <tissue evidence="1">Shoot tissue taken approximately 20 cm above the soil surface</tissue>
    </source>
</reference>
<organism evidence="1">
    <name type="scientific">Arundo donax</name>
    <name type="common">Giant reed</name>
    <name type="synonym">Donax arundinaceus</name>
    <dbReference type="NCBI Taxonomy" id="35708"/>
    <lineage>
        <taxon>Eukaryota</taxon>
        <taxon>Viridiplantae</taxon>
        <taxon>Streptophyta</taxon>
        <taxon>Embryophyta</taxon>
        <taxon>Tracheophyta</taxon>
        <taxon>Spermatophyta</taxon>
        <taxon>Magnoliopsida</taxon>
        <taxon>Liliopsida</taxon>
        <taxon>Poales</taxon>
        <taxon>Poaceae</taxon>
        <taxon>PACMAD clade</taxon>
        <taxon>Arundinoideae</taxon>
        <taxon>Arundineae</taxon>
        <taxon>Arundo</taxon>
    </lineage>
</organism>
<name>A0A0A9FIJ7_ARUDO</name>
<dbReference type="AlphaFoldDB" id="A0A0A9FIJ7"/>
<evidence type="ECO:0000313" key="1">
    <source>
        <dbReference type="EMBL" id="JAE09961.1"/>
    </source>
</evidence>
<proteinExistence type="predicted"/>